<dbReference type="InterPro" id="IPR030185">
    <property type="entry name" value="Mae1"/>
</dbReference>
<evidence type="ECO:0000256" key="4">
    <source>
        <dbReference type="ARBA" id="ARBA00023136"/>
    </source>
</evidence>
<feature type="compositionally biased region" description="Basic and acidic residues" evidence="5">
    <location>
        <begin position="469"/>
        <end position="481"/>
    </location>
</feature>
<dbReference type="Proteomes" id="UP000239563">
    <property type="component" value="Chromosome XVI"/>
</dbReference>
<dbReference type="AlphaFoldDB" id="A0A2N8ULB0"/>
<evidence type="ECO:0000256" key="3">
    <source>
        <dbReference type="ARBA" id="ARBA00022989"/>
    </source>
</evidence>
<dbReference type="CDD" id="cd09317">
    <property type="entry name" value="TDT_Mae1_like"/>
    <property type="match status" value="1"/>
</dbReference>
<proteinExistence type="predicted"/>
<feature type="transmembrane region" description="Helical" evidence="6">
    <location>
        <begin position="358"/>
        <end position="378"/>
    </location>
</feature>
<dbReference type="GO" id="GO:0015140">
    <property type="term" value="F:malate transmembrane transporter activity"/>
    <property type="evidence" value="ECO:0007669"/>
    <property type="project" value="InterPro"/>
</dbReference>
<dbReference type="Pfam" id="PF03595">
    <property type="entry name" value="SLAC1"/>
    <property type="match status" value="1"/>
</dbReference>
<accession>A0A2N8ULB0</accession>
<feature type="transmembrane region" description="Helical" evidence="6">
    <location>
        <begin position="321"/>
        <end position="338"/>
    </location>
</feature>
<feature type="region of interest" description="Disordered" evidence="5">
    <location>
        <begin position="425"/>
        <end position="521"/>
    </location>
</feature>
<dbReference type="EMBL" id="LT795069">
    <property type="protein sequence ID" value="SJX65273.1"/>
    <property type="molecule type" value="Genomic_DNA"/>
</dbReference>
<keyword evidence="3 6" id="KW-1133">Transmembrane helix</keyword>
<comment type="subcellular location">
    <subcellularLocation>
        <location evidence="1">Membrane</location>
        <topology evidence="1">Multi-pass membrane protein</topology>
    </subcellularLocation>
</comment>
<feature type="transmembrane region" description="Helical" evidence="6">
    <location>
        <begin position="57"/>
        <end position="80"/>
    </location>
</feature>
<reference evidence="7 8" key="1">
    <citation type="submission" date="2017-02" db="EMBL/GenBank/DDBJ databases">
        <authorList>
            <person name="Peterson S.W."/>
        </authorList>
    </citation>
    <scope>NUCLEOTIDE SEQUENCE [LARGE SCALE GENOMIC DNA]</scope>
    <source>
        <strain evidence="7 8">SRS1_H2-8</strain>
    </source>
</reference>
<dbReference type="Gene3D" id="1.50.10.150">
    <property type="entry name" value="Voltage-dependent anion channel"/>
    <property type="match status" value="1"/>
</dbReference>
<dbReference type="InterPro" id="IPR038665">
    <property type="entry name" value="Voltage-dep_anion_channel_sf"/>
</dbReference>
<feature type="transmembrane region" description="Helical" evidence="6">
    <location>
        <begin position="134"/>
        <end position="156"/>
    </location>
</feature>
<keyword evidence="4 6" id="KW-0472">Membrane</keyword>
<gene>
    <name evidence="7" type="ORF">SRS1_16096</name>
</gene>
<feature type="compositionally biased region" description="Low complexity" evidence="5">
    <location>
        <begin position="495"/>
        <end position="510"/>
    </location>
</feature>
<feature type="transmembrane region" description="Helical" evidence="6">
    <location>
        <begin position="193"/>
        <end position="226"/>
    </location>
</feature>
<feature type="compositionally biased region" description="Polar residues" evidence="5">
    <location>
        <begin position="511"/>
        <end position="521"/>
    </location>
</feature>
<dbReference type="PANTHER" id="PTHR31162">
    <property type="entry name" value="MALIC ACID TRANSPORT PROTEIN-RELATED"/>
    <property type="match status" value="1"/>
</dbReference>
<evidence type="ECO:0000256" key="1">
    <source>
        <dbReference type="ARBA" id="ARBA00004141"/>
    </source>
</evidence>
<keyword evidence="2 6" id="KW-0812">Transmembrane</keyword>
<feature type="transmembrane region" description="Helical" evidence="6">
    <location>
        <begin position="101"/>
        <end position="122"/>
    </location>
</feature>
<evidence type="ECO:0000313" key="8">
    <source>
        <dbReference type="Proteomes" id="UP000239563"/>
    </source>
</evidence>
<evidence type="ECO:0000256" key="5">
    <source>
        <dbReference type="SAM" id="MobiDB-lite"/>
    </source>
</evidence>
<sequence>MPSSPSPSSPPSESTRQPHPFLVRLEHMTFAWFTSCMSLGGMANLLIARIIDSSGLYYLGVALLFINIAYLLLLVTLQIVRYTCTRASVSYTLTHPIECCFVPTALLACATVINGFAGIVGGDASYAWEVVLRAAFWVYFVASFVVSLVCYTCLFARSEQSLHHMNPAWVLPIFPLMLCGSVASAVVPTQGELSALVMSICGLTCQGLGFTVSCMMYAVLLLRLMTVSYPPARARPGLFMNCGPPAFTILCLMGLSSEMQRILPALPTPLPLPPTTYETLSIVALASSILLWAISAWFYMITVSALVQVAVEARLRAEMEFILAWWACVFPITGFAMATNEIGEALASRAVRGVAQGMVVWLAVVFVGVAAMHVRAVWTRGIMWEGKDEDRVIDTMYHRVEFGGSGDLEKAHHEHAASHETQLDNFHKHQQQQQDHGRQHDDDLEAHSPYSNPPTYPSTPAVSVRRLSTKKDAEPKQRCHDDDDDVDNIQPLPPSSSSSSSSAATTPWSSQLRMTPLSSSP</sequence>
<feature type="transmembrane region" description="Helical" evidence="6">
    <location>
        <begin position="238"/>
        <end position="257"/>
    </location>
</feature>
<dbReference type="GO" id="GO:0016020">
    <property type="term" value="C:membrane"/>
    <property type="evidence" value="ECO:0007669"/>
    <property type="project" value="UniProtKB-SubCell"/>
</dbReference>
<feature type="transmembrane region" description="Helical" evidence="6">
    <location>
        <begin position="277"/>
        <end position="300"/>
    </location>
</feature>
<dbReference type="PANTHER" id="PTHR31162:SF0">
    <property type="entry name" value="MALIC ACID TRANSPORT PROTEIN"/>
    <property type="match status" value="1"/>
</dbReference>
<dbReference type="InterPro" id="IPR004695">
    <property type="entry name" value="SLAC1/Mae1/Ssu1/TehA"/>
</dbReference>
<evidence type="ECO:0000256" key="6">
    <source>
        <dbReference type="SAM" id="Phobius"/>
    </source>
</evidence>
<evidence type="ECO:0000256" key="2">
    <source>
        <dbReference type="ARBA" id="ARBA00022692"/>
    </source>
</evidence>
<name>A0A2N8ULB0_9BASI</name>
<evidence type="ECO:0000313" key="7">
    <source>
        <dbReference type="EMBL" id="SJX65273.1"/>
    </source>
</evidence>
<organism evidence="7 8">
    <name type="scientific">Sporisorium reilianum f. sp. reilianum</name>
    <dbReference type="NCBI Taxonomy" id="72559"/>
    <lineage>
        <taxon>Eukaryota</taxon>
        <taxon>Fungi</taxon>
        <taxon>Dikarya</taxon>
        <taxon>Basidiomycota</taxon>
        <taxon>Ustilaginomycotina</taxon>
        <taxon>Ustilaginomycetes</taxon>
        <taxon>Ustilaginales</taxon>
        <taxon>Ustilaginaceae</taxon>
        <taxon>Sporisorium</taxon>
    </lineage>
</organism>
<protein>
    <submittedName>
        <fullName evidence="7">Related to Malic acid transport protein</fullName>
    </submittedName>
</protein>
<feature type="transmembrane region" description="Helical" evidence="6">
    <location>
        <begin position="168"/>
        <end position="187"/>
    </location>
</feature>
<feature type="transmembrane region" description="Helical" evidence="6">
    <location>
        <begin position="30"/>
        <end position="51"/>
    </location>
</feature>